<sequence>MFSSIGEPDSMDQTAMVSACAKTGDFAFARKLFDKMPHKDPVVWNAMISRYAYCGRSRKVSSYIHLLQGDGVKRILDFIKEMPKPEIPLKPDSSSLLGALFFM</sequence>
<reference evidence="2 3" key="1">
    <citation type="journal article" date="2023" name="Hortic Res">
        <title>The complete reference genome for grapevine (Vitis vinifera L.) genetics and breeding.</title>
        <authorList>
            <person name="Shi X."/>
            <person name="Cao S."/>
            <person name="Wang X."/>
            <person name="Huang S."/>
            <person name="Wang Y."/>
            <person name="Liu Z."/>
            <person name="Liu W."/>
            <person name="Leng X."/>
            <person name="Peng Y."/>
            <person name="Wang N."/>
            <person name="Wang Y."/>
            <person name="Ma Z."/>
            <person name="Xu X."/>
            <person name="Zhang F."/>
            <person name="Xue H."/>
            <person name="Zhong H."/>
            <person name="Wang Y."/>
            <person name="Zhang K."/>
            <person name="Velt A."/>
            <person name="Avia K."/>
            <person name="Holtgrawe D."/>
            <person name="Grimplet J."/>
            <person name="Matus J.T."/>
            <person name="Ware D."/>
            <person name="Wu X."/>
            <person name="Wang H."/>
            <person name="Liu C."/>
            <person name="Fang Y."/>
            <person name="Rustenholz C."/>
            <person name="Cheng Z."/>
            <person name="Xiao H."/>
            <person name="Zhou Y."/>
        </authorList>
    </citation>
    <scope>NUCLEOTIDE SEQUENCE [LARGE SCALE GENOMIC DNA]</scope>
    <source>
        <strain evidence="3">cv. Pinot noir / PN40024</strain>
        <tissue evidence="2">Leaf</tissue>
    </source>
</reference>
<dbReference type="InterPro" id="IPR046960">
    <property type="entry name" value="PPR_At4g14850-like_plant"/>
</dbReference>
<protein>
    <recommendedName>
        <fullName evidence="4">Pentatricopeptide repeat-containing protein</fullName>
    </recommendedName>
</protein>
<dbReference type="NCBIfam" id="TIGR00756">
    <property type="entry name" value="PPR"/>
    <property type="match status" value="1"/>
</dbReference>
<organism evidence="2 3">
    <name type="scientific">Vitis vinifera</name>
    <name type="common">Grape</name>
    <dbReference type="NCBI Taxonomy" id="29760"/>
    <lineage>
        <taxon>Eukaryota</taxon>
        <taxon>Viridiplantae</taxon>
        <taxon>Streptophyta</taxon>
        <taxon>Embryophyta</taxon>
        <taxon>Tracheophyta</taxon>
        <taxon>Spermatophyta</taxon>
        <taxon>Magnoliopsida</taxon>
        <taxon>eudicotyledons</taxon>
        <taxon>Gunneridae</taxon>
        <taxon>Pentapetalae</taxon>
        <taxon>rosids</taxon>
        <taxon>Vitales</taxon>
        <taxon>Vitaceae</taxon>
        <taxon>Viteae</taxon>
        <taxon>Vitis</taxon>
    </lineage>
</organism>
<gene>
    <name evidence="2" type="ORF">VitviT2T_010002</name>
</gene>
<evidence type="ECO:0000313" key="2">
    <source>
        <dbReference type="EMBL" id="WJZ90887.1"/>
    </source>
</evidence>
<dbReference type="Gene3D" id="1.25.40.10">
    <property type="entry name" value="Tetratricopeptide repeat domain"/>
    <property type="match status" value="1"/>
</dbReference>
<name>A0ABY9C767_VITVI</name>
<evidence type="ECO:0000256" key="1">
    <source>
        <dbReference type="ARBA" id="ARBA00022737"/>
    </source>
</evidence>
<dbReference type="InterPro" id="IPR002885">
    <property type="entry name" value="PPR_rpt"/>
</dbReference>
<keyword evidence="3" id="KW-1185">Reference proteome</keyword>
<dbReference type="PANTHER" id="PTHR47926">
    <property type="entry name" value="PENTATRICOPEPTIDE REPEAT-CONTAINING PROTEIN"/>
    <property type="match status" value="1"/>
</dbReference>
<dbReference type="Proteomes" id="UP001227230">
    <property type="component" value="Chromosome 7"/>
</dbReference>
<dbReference type="EMBL" id="CP126654">
    <property type="protein sequence ID" value="WJZ90887.1"/>
    <property type="molecule type" value="Genomic_DNA"/>
</dbReference>
<evidence type="ECO:0008006" key="4">
    <source>
        <dbReference type="Google" id="ProtNLM"/>
    </source>
</evidence>
<dbReference type="Pfam" id="PF01535">
    <property type="entry name" value="PPR"/>
    <property type="match status" value="2"/>
</dbReference>
<accession>A0ABY9C767</accession>
<proteinExistence type="predicted"/>
<dbReference type="InterPro" id="IPR011990">
    <property type="entry name" value="TPR-like_helical_dom_sf"/>
</dbReference>
<evidence type="ECO:0000313" key="3">
    <source>
        <dbReference type="Proteomes" id="UP001227230"/>
    </source>
</evidence>
<keyword evidence="1" id="KW-0677">Repeat</keyword>
<dbReference type="PANTHER" id="PTHR47926:SF429">
    <property type="entry name" value="PPR SUPERFAMILY PROTEIN"/>
    <property type="match status" value="1"/>
</dbReference>